<evidence type="ECO:0000313" key="2">
    <source>
        <dbReference type="EMBL" id="EDP8234179.1"/>
    </source>
</evidence>
<dbReference type="Pfam" id="PF13454">
    <property type="entry name" value="NAD_binding_9"/>
    <property type="match status" value="1"/>
</dbReference>
<gene>
    <name evidence="2" type="ORF">GSU20_04130</name>
</gene>
<dbReference type="InterPro" id="IPR052189">
    <property type="entry name" value="L-asp_N-monooxygenase_NS-form"/>
</dbReference>
<dbReference type="PANTHER" id="PTHR40254">
    <property type="entry name" value="BLR0577 PROTEIN"/>
    <property type="match status" value="1"/>
</dbReference>
<evidence type="ECO:0000313" key="3">
    <source>
        <dbReference type="Proteomes" id="UP000478805"/>
    </source>
</evidence>
<feature type="domain" description="FAD-dependent urate hydroxylase HpyO/Asp monooxygenase CreE-like FAD/NAD(P)-binding" evidence="1">
    <location>
        <begin position="6"/>
        <end position="165"/>
    </location>
</feature>
<name>A0A690V979_CAMJU</name>
<dbReference type="AlphaFoldDB" id="A0A690V979"/>
<reference evidence="2 3" key="1">
    <citation type="submission" date="2020-01" db="EMBL/GenBank/DDBJ databases">
        <authorList>
            <consortium name="PulseNet: The National Subtyping Network for Foodborne Disease Surveillance"/>
            <person name="Tarr C.L."/>
            <person name="Trees E."/>
            <person name="Katz L.S."/>
            <person name="Carleton-Romer H.A."/>
            <person name="Stroika S."/>
            <person name="Kucerova Z."/>
            <person name="Roache K.F."/>
            <person name="Sabol A.L."/>
            <person name="Besser J."/>
            <person name="Gerner-Smidt P."/>
        </authorList>
    </citation>
    <scope>NUCLEOTIDE SEQUENCE [LARGE SCALE GENOMIC DNA]</scope>
    <source>
        <strain evidence="2 3">PNUSAC014094</strain>
    </source>
</reference>
<dbReference type="InterPro" id="IPR038732">
    <property type="entry name" value="HpyO/CreE_NAD-binding"/>
</dbReference>
<proteinExistence type="predicted"/>
<evidence type="ECO:0000259" key="1">
    <source>
        <dbReference type="Pfam" id="PF13454"/>
    </source>
</evidence>
<organism evidence="2 3">
    <name type="scientific">Campylobacter jejuni</name>
    <dbReference type="NCBI Taxonomy" id="197"/>
    <lineage>
        <taxon>Bacteria</taxon>
        <taxon>Pseudomonadati</taxon>
        <taxon>Campylobacterota</taxon>
        <taxon>Epsilonproteobacteria</taxon>
        <taxon>Campylobacterales</taxon>
        <taxon>Campylobacteraceae</taxon>
        <taxon>Campylobacter</taxon>
    </lineage>
</organism>
<dbReference type="RefSeq" id="WP_215470123.1">
    <property type="nucleotide sequence ID" value="NZ_CATQGO010000009.1"/>
</dbReference>
<accession>A0A690V979</accession>
<protein>
    <recommendedName>
        <fullName evidence="1">FAD-dependent urate hydroxylase HpyO/Asp monooxygenase CreE-like FAD/NAD(P)-binding domain-containing protein</fullName>
    </recommendedName>
</protein>
<dbReference type="Proteomes" id="UP000478805">
    <property type="component" value="Unassembled WGS sequence"/>
</dbReference>
<dbReference type="EMBL" id="AANOVI010000003">
    <property type="protein sequence ID" value="EDP8234179.1"/>
    <property type="molecule type" value="Genomic_DNA"/>
</dbReference>
<sequence>MLRVGIIGFGPRGLSILERLISKKLGQIINDKLEIYIFDPNSLGSGCHSPKQSSRLLVNTVASQMIIFADETICPNEFFIKDPNFYEFLLSKGYKADKNGYYSRVLLGKYLEHSFQCILKLCSQDISIHIVKEYAQCIIQQEKYFIISGENTKIEVDSAFITTGHNQNQNNFPMYSAYPLEISTQNISANDAIGIKGLGLSAIDVITMLTSGNGGFFEKLNNELIYNPSGKEPKILVFSRSNLPLMARAITQKETREQYQAIFFNSTTIKKLKKEFKKLNFEKQILPLIVKEMEYVYSYTYINLKSQEDSFLFRNEYLTSIDTQSVLDKYIPKYDQFNFYSLVNPLQKIIDKQDFYSQLITYLENDIKEARLGNLKSPIKSACDVLRDVRDNLRLCVDFGGLDEESYKFFIHSFVPINNRLCVGPPLVKIEELLALIKANVVNVLHDVTIKHIENTQFQLVDSFNNSYCVNRLVDARINEIKINDNALFQFLIANNLATKFNYGNLELECLKIDENFCSINKDNKTIDRLFILGLPTEGIKFYTFILPRPYIVSTFLCDSNKAVDSLIKRVQV</sequence>
<comment type="caution">
    <text evidence="2">The sequence shown here is derived from an EMBL/GenBank/DDBJ whole genome shotgun (WGS) entry which is preliminary data.</text>
</comment>
<dbReference type="PANTHER" id="PTHR40254:SF1">
    <property type="entry name" value="BLR0577 PROTEIN"/>
    <property type="match status" value="1"/>
</dbReference>